<dbReference type="Gene3D" id="3.10.10.10">
    <property type="entry name" value="HIV Type 1 Reverse Transcriptase, subunit A, domain 1"/>
    <property type="match status" value="1"/>
</dbReference>
<gene>
    <name evidence="3" type="primary">LOC107881379</name>
</gene>
<dbReference type="PANTHER" id="PTHR33240:SF17">
    <property type="entry name" value="EUKARYOTIC PEPTIDE CHAIN RELEASE FACTOR GTP-BINDING SUBUNIT-LIKE"/>
    <property type="match status" value="1"/>
</dbReference>
<accession>A0ABM1LSY5</accession>
<dbReference type="InterPro" id="IPR043502">
    <property type="entry name" value="DNA/RNA_pol_sf"/>
</dbReference>
<feature type="compositionally biased region" description="Basic and acidic residues" evidence="1">
    <location>
        <begin position="178"/>
        <end position="189"/>
    </location>
</feature>
<reference evidence="3" key="2">
    <citation type="submission" date="2025-08" db="UniProtKB">
        <authorList>
            <consortium name="RefSeq"/>
        </authorList>
    </citation>
    <scope>IDENTIFICATION</scope>
</reference>
<dbReference type="InterPro" id="IPR021109">
    <property type="entry name" value="Peptidase_aspartic_dom_sf"/>
</dbReference>
<dbReference type="SUPFAM" id="SSF50630">
    <property type="entry name" value="Acid proteases"/>
    <property type="match status" value="1"/>
</dbReference>
<dbReference type="CDD" id="cd00303">
    <property type="entry name" value="retropepsin_like"/>
    <property type="match status" value="1"/>
</dbReference>
<dbReference type="Gene3D" id="2.40.70.10">
    <property type="entry name" value="Acid Proteases"/>
    <property type="match status" value="1"/>
</dbReference>
<name>A0ABM1LSY5_PRUMU</name>
<reference evidence="2" key="1">
    <citation type="journal article" date="2012" name="Nat. Commun.">
        <title>The genome of Prunus mume.</title>
        <authorList>
            <person name="Zhang Q."/>
            <person name="Chen W."/>
            <person name="Sun L."/>
            <person name="Zhao F."/>
            <person name="Huang B."/>
            <person name="Yang W."/>
            <person name="Tao Y."/>
            <person name="Wang J."/>
            <person name="Yuan Z."/>
            <person name="Fan G."/>
            <person name="Xing Z."/>
            <person name="Han C."/>
            <person name="Pan H."/>
            <person name="Zhong X."/>
            <person name="Shi W."/>
            <person name="Liang X."/>
            <person name="Du D."/>
            <person name="Sun F."/>
            <person name="Xu Z."/>
            <person name="Hao R."/>
            <person name="Lv T."/>
            <person name="Lv Y."/>
            <person name="Zheng Z."/>
            <person name="Sun M."/>
            <person name="Luo L."/>
            <person name="Cai M."/>
            <person name="Gao Y."/>
            <person name="Wang J."/>
            <person name="Yin Y."/>
            <person name="Xu X."/>
            <person name="Cheng T."/>
            <person name="Wang J."/>
        </authorList>
    </citation>
    <scope>NUCLEOTIDE SEQUENCE [LARGE SCALE GENOMIC DNA]</scope>
</reference>
<keyword evidence="2" id="KW-1185">Reference proteome</keyword>
<dbReference type="PANTHER" id="PTHR33240">
    <property type="entry name" value="OS08G0508500 PROTEIN"/>
    <property type="match status" value="1"/>
</dbReference>
<dbReference type="RefSeq" id="XP_016650512.1">
    <property type="nucleotide sequence ID" value="XM_016795026.1"/>
</dbReference>
<feature type="region of interest" description="Disordered" evidence="1">
    <location>
        <begin position="170"/>
        <end position="195"/>
    </location>
</feature>
<dbReference type="Proteomes" id="UP000694861">
    <property type="component" value="Linkage group LG6"/>
</dbReference>
<protein>
    <submittedName>
        <fullName evidence="3">Uncharacterized protein LOC107881379</fullName>
    </submittedName>
</protein>
<dbReference type="GeneID" id="107881379"/>
<evidence type="ECO:0000313" key="3">
    <source>
        <dbReference type="RefSeq" id="XP_016650512.1"/>
    </source>
</evidence>
<evidence type="ECO:0000256" key="1">
    <source>
        <dbReference type="SAM" id="MobiDB-lite"/>
    </source>
</evidence>
<sequence length="338" mass="37838">MVGTSNNSIKHYVRSTYAHQVFNTKQGRLLKTQKTGWALITFCEEEERGVILPHDDPIIIRVDISNFDVGRILLDTGSSVSVMFADAFNELQVPSHLLDRSVTPLVSFSGDVVQPIGSIHLPISIEAAPQRTTVTTPFLIIDCSIAYNIILGRSAMAQMKVFISTHIGNPAPAPPRAGTERPEDPREESATQQAEPVEDLELVTLHEDILDRQVRIVTSLSQELRSDLVAFLRLNSEVFAWSYNDMPDISPDVISHRLSINPAVRPVRQKRRAYDLEQYEAIKAEMDKLSTIGFIKKVDYPTWLANVVMLVDATASHALLSFMDAYSGYNQIVMHHED</sequence>
<organism evidence="2 3">
    <name type="scientific">Prunus mume</name>
    <name type="common">Japanese apricot</name>
    <name type="synonym">Armeniaca mume</name>
    <dbReference type="NCBI Taxonomy" id="102107"/>
    <lineage>
        <taxon>Eukaryota</taxon>
        <taxon>Viridiplantae</taxon>
        <taxon>Streptophyta</taxon>
        <taxon>Embryophyta</taxon>
        <taxon>Tracheophyta</taxon>
        <taxon>Spermatophyta</taxon>
        <taxon>Magnoliopsida</taxon>
        <taxon>eudicotyledons</taxon>
        <taxon>Gunneridae</taxon>
        <taxon>Pentapetalae</taxon>
        <taxon>rosids</taxon>
        <taxon>fabids</taxon>
        <taxon>Rosales</taxon>
        <taxon>Rosaceae</taxon>
        <taxon>Amygdaloideae</taxon>
        <taxon>Amygdaleae</taxon>
        <taxon>Prunus</taxon>
    </lineage>
</organism>
<proteinExistence type="predicted"/>
<dbReference type="SUPFAM" id="SSF56672">
    <property type="entry name" value="DNA/RNA polymerases"/>
    <property type="match status" value="1"/>
</dbReference>
<evidence type="ECO:0000313" key="2">
    <source>
        <dbReference type="Proteomes" id="UP000694861"/>
    </source>
</evidence>